<evidence type="ECO:0000313" key="2">
    <source>
        <dbReference type="EMBL" id="KAL0325619.1"/>
    </source>
</evidence>
<reference evidence="2" key="2">
    <citation type="journal article" date="2024" name="Plant">
        <title>Genomic evolution and insights into agronomic trait innovations of Sesamum species.</title>
        <authorList>
            <person name="Miao H."/>
            <person name="Wang L."/>
            <person name="Qu L."/>
            <person name="Liu H."/>
            <person name="Sun Y."/>
            <person name="Le M."/>
            <person name="Wang Q."/>
            <person name="Wei S."/>
            <person name="Zheng Y."/>
            <person name="Lin W."/>
            <person name="Duan Y."/>
            <person name="Cao H."/>
            <person name="Xiong S."/>
            <person name="Wang X."/>
            <person name="Wei L."/>
            <person name="Li C."/>
            <person name="Ma Q."/>
            <person name="Ju M."/>
            <person name="Zhao R."/>
            <person name="Li G."/>
            <person name="Mu C."/>
            <person name="Tian Q."/>
            <person name="Mei H."/>
            <person name="Zhang T."/>
            <person name="Gao T."/>
            <person name="Zhang H."/>
        </authorList>
    </citation>
    <scope>NUCLEOTIDE SEQUENCE</scope>
    <source>
        <strain evidence="2">G02</strain>
    </source>
</reference>
<protein>
    <submittedName>
        <fullName evidence="2">Uncharacterized protein</fullName>
    </submittedName>
</protein>
<sequence>MELNESSSYNENREYFQTLERQRKDVLREILWKCDHGPYKGPCKMRATPRTSEEETQDGDSTEKNPIFFEEGPRELQVLLSVPRQVVGRLKTTEIHGPIPARRNGKCQFLHQFLSKNYD</sequence>
<gene>
    <name evidence="2" type="ORF">Sradi_5131200</name>
</gene>
<proteinExistence type="predicted"/>
<accession>A0AAW2M2F3</accession>
<name>A0AAW2M2F3_SESRA</name>
<dbReference type="AlphaFoldDB" id="A0AAW2M2F3"/>
<dbReference type="EMBL" id="JACGWJ010000023">
    <property type="protein sequence ID" value="KAL0325619.1"/>
    <property type="molecule type" value="Genomic_DNA"/>
</dbReference>
<organism evidence="2">
    <name type="scientific">Sesamum radiatum</name>
    <name type="common">Black benniseed</name>
    <dbReference type="NCBI Taxonomy" id="300843"/>
    <lineage>
        <taxon>Eukaryota</taxon>
        <taxon>Viridiplantae</taxon>
        <taxon>Streptophyta</taxon>
        <taxon>Embryophyta</taxon>
        <taxon>Tracheophyta</taxon>
        <taxon>Spermatophyta</taxon>
        <taxon>Magnoliopsida</taxon>
        <taxon>eudicotyledons</taxon>
        <taxon>Gunneridae</taxon>
        <taxon>Pentapetalae</taxon>
        <taxon>asterids</taxon>
        <taxon>lamiids</taxon>
        <taxon>Lamiales</taxon>
        <taxon>Pedaliaceae</taxon>
        <taxon>Sesamum</taxon>
    </lineage>
</organism>
<reference evidence="2" key="1">
    <citation type="submission" date="2020-06" db="EMBL/GenBank/DDBJ databases">
        <authorList>
            <person name="Li T."/>
            <person name="Hu X."/>
            <person name="Zhang T."/>
            <person name="Song X."/>
            <person name="Zhang H."/>
            <person name="Dai N."/>
            <person name="Sheng W."/>
            <person name="Hou X."/>
            <person name="Wei L."/>
        </authorList>
    </citation>
    <scope>NUCLEOTIDE SEQUENCE</scope>
    <source>
        <strain evidence="2">G02</strain>
        <tissue evidence="2">Leaf</tissue>
    </source>
</reference>
<evidence type="ECO:0000256" key="1">
    <source>
        <dbReference type="SAM" id="MobiDB-lite"/>
    </source>
</evidence>
<comment type="caution">
    <text evidence="2">The sequence shown here is derived from an EMBL/GenBank/DDBJ whole genome shotgun (WGS) entry which is preliminary data.</text>
</comment>
<feature type="region of interest" description="Disordered" evidence="1">
    <location>
        <begin position="42"/>
        <end position="67"/>
    </location>
</feature>